<name>A0A7W7RQ88_9ACTN</name>
<evidence type="ECO:0000256" key="4">
    <source>
        <dbReference type="ARBA" id="ARBA00022692"/>
    </source>
</evidence>
<evidence type="ECO:0000259" key="8">
    <source>
        <dbReference type="PROSITE" id="PS50850"/>
    </source>
</evidence>
<keyword evidence="2" id="KW-0813">Transport</keyword>
<dbReference type="Gene3D" id="1.20.1720.10">
    <property type="entry name" value="Multidrug resistance protein D"/>
    <property type="match status" value="1"/>
</dbReference>
<evidence type="ECO:0000256" key="2">
    <source>
        <dbReference type="ARBA" id="ARBA00022448"/>
    </source>
</evidence>
<dbReference type="Proteomes" id="UP000523007">
    <property type="component" value="Unassembled WGS sequence"/>
</dbReference>
<dbReference type="PRINTS" id="PR01036">
    <property type="entry name" value="TCRTETB"/>
</dbReference>
<evidence type="ECO:0000256" key="7">
    <source>
        <dbReference type="SAM" id="Phobius"/>
    </source>
</evidence>
<dbReference type="InterPro" id="IPR036259">
    <property type="entry name" value="MFS_trans_sf"/>
</dbReference>
<feature type="transmembrane region" description="Helical" evidence="7">
    <location>
        <begin position="362"/>
        <end position="383"/>
    </location>
</feature>
<feature type="transmembrane region" description="Helical" evidence="7">
    <location>
        <begin position="20"/>
        <end position="42"/>
    </location>
</feature>
<sequence length="477" mass="47963">MKPAPDPTSAAVPLPRLLSVLVPAMLLIPIAADMVSLVLPLIAEQFAASTARAAWVVTGFLLMCSIGIPVYGRIADRFGLRQLFTVALAVFGIGSLVCALAPSLLVLVLGRIVMGAGGAAIPVLAIVAATRLLPSGKTAVGIGFLGAAGGAGTAAGPATGGILGQLLGWPALFWLMAATALTLIPVIRRVITDDPPHDRHPFDLLGGILLGSGAGLVLFGVTQAESAGFTSVSSWGTLLSGVALTALFVWRTRTVAHPFVPPSMFTNHGYVAAVVVIFLAMLVNLATLVLVPILVIEVNGLTPGQGSLVMIPGGLALAVSSPLAGRLGERGANEGTVTLAGLTVIGLSTLFLSTVAVGSSPVLAGIAVLALGAGFALVVTLATSAVSRLLPPEQVGVGVGIFQGAQFLGAGAGPALFGVLLSARHTSGDSAVNPLYTSTAPAYSDTFLSLTAVTVLAMIAALQLRKATSTKPLATPR</sequence>
<feature type="transmembrane region" description="Helical" evidence="7">
    <location>
        <begin position="171"/>
        <end position="190"/>
    </location>
</feature>
<gene>
    <name evidence="9" type="ORF">F4561_006470</name>
</gene>
<dbReference type="AlphaFoldDB" id="A0A7W7RQ88"/>
<evidence type="ECO:0000256" key="6">
    <source>
        <dbReference type="ARBA" id="ARBA00023136"/>
    </source>
</evidence>
<dbReference type="InterPro" id="IPR011701">
    <property type="entry name" value="MFS"/>
</dbReference>
<feature type="transmembrane region" description="Helical" evidence="7">
    <location>
        <begin position="442"/>
        <end position="462"/>
    </location>
</feature>
<dbReference type="SUPFAM" id="SSF103473">
    <property type="entry name" value="MFS general substrate transporter"/>
    <property type="match status" value="1"/>
</dbReference>
<dbReference type="PANTHER" id="PTHR42718:SF46">
    <property type="entry name" value="BLR6921 PROTEIN"/>
    <property type="match status" value="1"/>
</dbReference>
<proteinExistence type="predicted"/>
<feature type="transmembrane region" description="Helical" evidence="7">
    <location>
        <begin position="54"/>
        <end position="71"/>
    </location>
</feature>
<feature type="transmembrane region" description="Helical" evidence="7">
    <location>
        <begin position="337"/>
        <end position="356"/>
    </location>
</feature>
<evidence type="ECO:0000256" key="3">
    <source>
        <dbReference type="ARBA" id="ARBA00022475"/>
    </source>
</evidence>
<feature type="transmembrane region" description="Helical" evidence="7">
    <location>
        <begin position="227"/>
        <end position="250"/>
    </location>
</feature>
<feature type="transmembrane region" description="Helical" evidence="7">
    <location>
        <begin position="307"/>
        <end position="325"/>
    </location>
</feature>
<reference evidence="9 10" key="1">
    <citation type="submission" date="2020-08" db="EMBL/GenBank/DDBJ databases">
        <title>Sequencing the genomes of 1000 actinobacteria strains.</title>
        <authorList>
            <person name="Klenk H.-P."/>
        </authorList>
    </citation>
    <scope>NUCLEOTIDE SEQUENCE [LARGE SCALE GENOMIC DNA]</scope>
    <source>
        <strain evidence="9 10">DSM 102030</strain>
    </source>
</reference>
<dbReference type="RefSeq" id="WP_221446401.1">
    <property type="nucleotide sequence ID" value="NZ_JACHJT010000002.1"/>
</dbReference>
<dbReference type="CDD" id="cd17321">
    <property type="entry name" value="MFS_MMR_MDR_like"/>
    <property type="match status" value="1"/>
</dbReference>
<feature type="transmembrane region" description="Helical" evidence="7">
    <location>
        <begin position="112"/>
        <end position="133"/>
    </location>
</feature>
<evidence type="ECO:0000313" key="9">
    <source>
        <dbReference type="EMBL" id="MBB4935576.1"/>
    </source>
</evidence>
<keyword evidence="5 7" id="KW-1133">Transmembrane helix</keyword>
<dbReference type="InterPro" id="IPR020846">
    <property type="entry name" value="MFS_dom"/>
</dbReference>
<keyword evidence="10" id="KW-1185">Reference proteome</keyword>
<accession>A0A7W7RQ88</accession>
<dbReference type="PANTHER" id="PTHR42718">
    <property type="entry name" value="MAJOR FACILITATOR SUPERFAMILY MULTIDRUG TRANSPORTER MFSC"/>
    <property type="match status" value="1"/>
</dbReference>
<dbReference type="EMBL" id="JACHJT010000002">
    <property type="protein sequence ID" value="MBB4935576.1"/>
    <property type="molecule type" value="Genomic_DNA"/>
</dbReference>
<feature type="transmembrane region" description="Helical" evidence="7">
    <location>
        <begin position="395"/>
        <end position="422"/>
    </location>
</feature>
<feature type="transmembrane region" description="Helical" evidence="7">
    <location>
        <begin position="270"/>
        <end position="295"/>
    </location>
</feature>
<evidence type="ECO:0000256" key="1">
    <source>
        <dbReference type="ARBA" id="ARBA00004651"/>
    </source>
</evidence>
<dbReference type="Pfam" id="PF07690">
    <property type="entry name" value="MFS_1"/>
    <property type="match status" value="1"/>
</dbReference>
<comment type="caution">
    <text evidence="9">The sequence shown here is derived from an EMBL/GenBank/DDBJ whole genome shotgun (WGS) entry which is preliminary data.</text>
</comment>
<keyword evidence="6 7" id="KW-0472">Membrane</keyword>
<evidence type="ECO:0000313" key="10">
    <source>
        <dbReference type="Proteomes" id="UP000523007"/>
    </source>
</evidence>
<protein>
    <submittedName>
        <fullName evidence="9">MFS family permease</fullName>
    </submittedName>
</protein>
<keyword evidence="3" id="KW-1003">Cell membrane</keyword>
<organism evidence="9 10">
    <name type="scientific">Lipingzhangella halophila</name>
    <dbReference type="NCBI Taxonomy" id="1783352"/>
    <lineage>
        <taxon>Bacteria</taxon>
        <taxon>Bacillati</taxon>
        <taxon>Actinomycetota</taxon>
        <taxon>Actinomycetes</taxon>
        <taxon>Streptosporangiales</taxon>
        <taxon>Nocardiopsidaceae</taxon>
        <taxon>Lipingzhangella</taxon>
    </lineage>
</organism>
<evidence type="ECO:0000256" key="5">
    <source>
        <dbReference type="ARBA" id="ARBA00022989"/>
    </source>
</evidence>
<comment type="subcellular location">
    <subcellularLocation>
        <location evidence="1">Cell membrane</location>
        <topology evidence="1">Multi-pass membrane protein</topology>
    </subcellularLocation>
</comment>
<keyword evidence="4 7" id="KW-0812">Transmembrane</keyword>
<dbReference type="GO" id="GO:0005886">
    <property type="term" value="C:plasma membrane"/>
    <property type="evidence" value="ECO:0007669"/>
    <property type="project" value="UniProtKB-SubCell"/>
</dbReference>
<feature type="transmembrane region" description="Helical" evidence="7">
    <location>
        <begin position="140"/>
        <end position="159"/>
    </location>
</feature>
<feature type="transmembrane region" description="Helical" evidence="7">
    <location>
        <begin position="202"/>
        <end position="221"/>
    </location>
</feature>
<dbReference type="PROSITE" id="PS50850">
    <property type="entry name" value="MFS"/>
    <property type="match status" value="1"/>
</dbReference>
<feature type="domain" description="Major facilitator superfamily (MFS) profile" evidence="8">
    <location>
        <begin position="17"/>
        <end position="469"/>
    </location>
</feature>
<dbReference type="Gene3D" id="1.20.1250.20">
    <property type="entry name" value="MFS general substrate transporter like domains"/>
    <property type="match status" value="1"/>
</dbReference>
<feature type="transmembrane region" description="Helical" evidence="7">
    <location>
        <begin position="83"/>
        <end position="106"/>
    </location>
</feature>
<dbReference type="GO" id="GO:0022857">
    <property type="term" value="F:transmembrane transporter activity"/>
    <property type="evidence" value="ECO:0007669"/>
    <property type="project" value="InterPro"/>
</dbReference>